<evidence type="ECO:0000256" key="3">
    <source>
        <dbReference type="ARBA" id="ARBA00023242"/>
    </source>
</evidence>
<evidence type="ECO:0000256" key="2">
    <source>
        <dbReference type="ARBA" id="ARBA00023155"/>
    </source>
</evidence>
<sequence length="283" mass="33043">FSILPGQAACVCEALLQSGRVTRLVSFVRALPLQPRAPESVLRARALVAFHQACYPELYALLERHSFSPASHRTLQDLWFRARYREAESARGRPLGAVDRFRVRRRFPPPRTIWDGERTLYCFRERSRRALRDAFACNRYPSAREKRELAEGTGLSETQVSNWFKNRRQRERRPREQQSRSCLCQKSSHPHSNQELPHTYPTGQCHSVCKVFFNHSKILFQTYRFLNHCFKKTQGQTKVREQLEITKTKSRTSRTVYSGQINPKLNYLGSVTEDMYLSTCLTL</sequence>
<feature type="DNA-binding region" description="Homeobox" evidence="4">
    <location>
        <begin position="116"/>
        <end position="175"/>
    </location>
</feature>
<feature type="domain" description="Homeobox" evidence="7">
    <location>
        <begin position="114"/>
        <end position="174"/>
    </location>
</feature>
<proteinExistence type="predicted"/>
<dbReference type="PANTHER" id="PTHR10390:SF64">
    <property type="entry name" value="HOMEOBOX PROTEIN SIX4-RELATED"/>
    <property type="match status" value="1"/>
</dbReference>
<keyword evidence="2 4" id="KW-0371">Homeobox</keyword>
<dbReference type="InterPro" id="IPR031701">
    <property type="entry name" value="SIX1_SD"/>
</dbReference>
<keyword evidence="1 4" id="KW-0238">DNA-binding</keyword>
<dbReference type="PROSITE" id="PS00027">
    <property type="entry name" value="HOMEOBOX_1"/>
    <property type="match status" value="1"/>
</dbReference>
<dbReference type="Proteomes" id="UP000018467">
    <property type="component" value="Unassembled WGS sequence"/>
</dbReference>
<dbReference type="SMART" id="SM00389">
    <property type="entry name" value="HOX"/>
    <property type="match status" value="1"/>
</dbReference>
<evidence type="ECO:0000256" key="5">
    <source>
        <dbReference type="RuleBase" id="RU000682"/>
    </source>
</evidence>
<reference evidence="8" key="4">
    <citation type="submission" date="2025-09" db="UniProtKB">
        <authorList>
            <consortium name="Ensembl"/>
        </authorList>
    </citation>
    <scope>IDENTIFICATION</scope>
</reference>
<evidence type="ECO:0000313" key="8">
    <source>
        <dbReference type="Ensembl" id="ENSAMXP00000054156.1"/>
    </source>
</evidence>
<dbReference type="Gene3D" id="1.10.10.60">
    <property type="entry name" value="Homeodomain-like"/>
    <property type="match status" value="1"/>
</dbReference>
<dbReference type="InterPro" id="IPR009057">
    <property type="entry name" value="Homeodomain-like_sf"/>
</dbReference>
<evidence type="ECO:0000259" key="7">
    <source>
        <dbReference type="PROSITE" id="PS50071"/>
    </source>
</evidence>
<dbReference type="InterPro" id="IPR017970">
    <property type="entry name" value="Homeobox_CS"/>
</dbReference>
<accession>A0A3B1KK03</accession>
<dbReference type="Pfam" id="PF16878">
    <property type="entry name" value="SIX1_SD"/>
    <property type="match status" value="1"/>
</dbReference>
<evidence type="ECO:0000313" key="9">
    <source>
        <dbReference type="Proteomes" id="UP000018467"/>
    </source>
</evidence>
<dbReference type="Ensembl" id="ENSAMXT00000048511.1">
    <property type="protein sequence ID" value="ENSAMXP00000054156.1"/>
    <property type="gene ID" value="ENSAMXG00000040294.1"/>
</dbReference>
<feature type="region of interest" description="Disordered" evidence="6">
    <location>
        <begin position="160"/>
        <end position="195"/>
    </location>
</feature>
<dbReference type="PROSITE" id="PS50071">
    <property type="entry name" value="HOMEOBOX_2"/>
    <property type="match status" value="1"/>
</dbReference>
<evidence type="ECO:0000256" key="6">
    <source>
        <dbReference type="SAM" id="MobiDB-lite"/>
    </source>
</evidence>
<comment type="subcellular location">
    <subcellularLocation>
        <location evidence="4 5">Nucleus</location>
    </subcellularLocation>
</comment>
<protein>
    <recommendedName>
        <fullName evidence="7">Homeobox domain-containing protein</fullName>
    </recommendedName>
</protein>
<dbReference type="GeneTree" id="ENSGT00940000167410"/>
<name>A0A3B1KK03_ASTMX</name>
<dbReference type="PANTHER" id="PTHR10390">
    <property type="entry name" value="HOMEOBOX PROTEIN SIX"/>
    <property type="match status" value="1"/>
</dbReference>
<dbReference type="AlphaFoldDB" id="A0A3B1KK03"/>
<feature type="compositionally biased region" description="Polar residues" evidence="6">
    <location>
        <begin position="182"/>
        <end position="195"/>
    </location>
</feature>
<dbReference type="SUPFAM" id="SSF46689">
    <property type="entry name" value="Homeodomain-like"/>
    <property type="match status" value="1"/>
</dbReference>
<keyword evidence="9" id="KW-1185">Reference proteome</keyword>
<reference evidence="8" key="3">
    <citation type="submission" date="2025-08" db="UniProtKB">
        <authorList>
            <consortium name="Ensembl"/>
        </authorList>
    </citation>
    <scope>IDENTIFICATION</scope>
</reference>
<dbReference type="InParanoid" id="A0A3B1KK03"/>
<dbReference type="GO" id="GO:0000981">
    <property type="term" value="F:DNA-binding transcription factor activity, RNA polymerase II-specific"/>
    <property type="evidence" value="ECO:0007669"/>
    <property type="project" value="InterPro"/>
</dbReference>
<reference evidence="9" key="2">
    <citation type="journal article" date="2014" name="Nat. Commun.">
        <title>The cavefish genome reveals candidate genes for eye loss.</title>
        <authorList>
            <person name="McGaugh S.E."/>
            <person name="Gross J.B."/>
            <person name="Aken B."/>
            <person name="Blin M."/>
            <person name="Borowsky R."/>
            <person name="Chalopin D."/>
            <person name="Hinaux H."/>
            <person name="Jeffery W.R."/>
            <person name="Keene A."/>
            <person name="Ma L."/>
            <person name="Minx P."/>
            <person name="Murphy D."/>
            <person name="O'Quin K.E."/>
            <person name="Retaux S."/>
            <person name="Rohner N."/>
            <person name="Searle S.M."/>
            <person name="Stahl B.A."/>
            <person name="Tabin C."/>
            <person name="Volff J.N."/>
            <person name="Yoshizawa M."/>
            <person name="Warren W.C."/>
        </authorList>
    </citation>
    <scope>NUCLEOTIDE SEQUENCE [LARGE SCALE GENOMIC DNA]</scope>
    <source>
        <strain evidence="9">female</strain>
    </source>
</reference>
<dbReference type="CDD" id="cd00086">
    <property type="entry name" value="homeodomain"/>
    <property type="match status" value="1"/>
</dbReference>
<dbReference type="GO" id="GO:0005667">
    <property type="term" value="C:transcription regulator complex"/>
    <property type="evidence" value="ECO:0007669"/>
    <property type="project" value="TreeGrafter"/>
</dbReference>
<dbReference type="GO" id="GO:0005634">
    <property type="term" value="C:nucleus"/>
    <property type="evidence" value="ECO:0007669"/>
    <property type="project" value="UniProtKB-SubCell"/>
</dbReference>
<evidence type="ECO:0000256" key="1">
    <source>
        <dbReference type="ARBA" id="ARBA00023125"/>
    </source>
</evidence>
<dbReference type="InterPro" id="IPR001356">
    <property type="entry name" value="HD"/>
</dbReference>
<dbReference type="STRING" id="7994.ENSAMXP00000054156"/>
<dbReference type="GO" id="GO:0000978">
    <property type="term" value="F:RNA polymerase II cis-regulatory region sequence-specific DNA binding"/>
    <property type="evidence" value="ECO:0007669"/>
    <property type="project" value="TreeGrafter"/>
</dbReference>
<keyword evidence="3 4" id="KW-0539">Nucleus</keyword>
<evidence type="ECO:0000256" key="4">
    <source>
        <dbReference type="PROSITE-ProRule" id="PRU00108"/>
    </source>
</evidence>
<dbReference type="Pfam" id="PF00046">
    <property type="entry name" value="Homeodomain"/>
    <property type="match status" value="1"/>
</dbReference>
<reference evidence="9" key="1">
    <citation type="submission" date="2013-03" db="EMBL/GenBank/DDBJ databases">
        <authorList>
            <person name="Jeffery W."/>
            <person name="Warren W."/>
            <person name="Wilson R.K."/>
        </authorList>
    </citation>
    <scope>NUCLEOTIDE SEQUENCE</scope>
    <source>
        <strain evidence="9">female</strain>
    </source>
</reference>
<organism evidence="8 9">
    <name type="scientific">Astyanax mexicanus</name>
    <name type="common">Blind cave fish</name>
    <name type="synonym">Astyanax fasciatus mexicanus</name>
    <dbReference type="NCBI Taxonomy" id="7994"/>
    <lineage>
        <taxon>Eukaryota</taxon>
        <taxon>Metazoa</taxon>
        <taxon>Chordata</taxon>
        <taxon>Craniata</taxon>
        <taxon>Vertebrata</taxon>
        <taxon>Euteleostomi</taxon>
        <taxon>Actinopterygii</taxon>
        <taxon>Neopterygii</taxon>
        <taxon>Teleostei</taxon>
        <taxon>Ostariophysi</taxon>
        <taxon>Characiformes</taxon>
        <taxon>Characoidei</taxon>
        <taxon>Acestrorhamphidae</taxon>
        <taxon>Acestrorhamphinae</taxon>
        <taxon>Astyanax</taxon>
    </lineage>
</organism>